<dbReference type="AlphaFoldDB" id="A0AAU9V5Z5"/>
<dbReference type="GO" id="GO:0008061">
    <property type="term" value="F:chitin binding"/>
    <property type="evidence" value="ECO:0007669"/>
    <property type="project" value="InterPro"/>
</dbReference>
<evidence type="ECO:0000256" key="1">
    <source>
        <dbReference type="SAM" id="SignalP"/>
    </source>
</evidence>
<comment type="caution">
    <text evidence="3">The sequence shown here is derived from an EMBL/GenBank/DDBJ whole genome shotgun (WGS) entry which is preliminary data.</text>
</comment>
<gene>
    <name evidence="3" type="ORF">EEDITHA_LOCUS20867</name>
</gene>
<dbReference type="Proteomes" id="UP001153954">
    <property type="component" value="Unassembled WGS sequence"/>
</dbReference>
<dbReference type="EMBL" id="CAKOGL010000029">
    <property type="protein sequence ID" value="CAH2106779.1"/>
    <property type="molecule type" value="Genomic_DNA"/>
</dbReference>
<keyword evidence="1" id="KW-0732">Signal</keyword>
<evidence type="ECO:0000313" key="4">
    <source>
        <dbReference type="Proteomes" id="UP001153954"/>
    </source>
</evidence>
<feature type="signal peptide" evidence="1">
    <location>
        <begin position="1"/>
        <end position="18"/>
    </location>
</feature>
<dbReference type="GO" id="GO:0005576">
    <property type="term" value="C:extracellular region"/>
    <property type="evidence" value="ECO:0007669"/>
    <property type="project" value="InterPro"/>
</dbReference>
<sequence length="314" mass="34999">MWLKLLLITLVGCNSIQSTSYDLRGVVSGNRMGAVPLGRSLGEGDLDIEGVCSETGMACQNCTHAVTCIPLPVGWLKVPLQQCPEGQTCNAHLGQCSNEPVPECEVATNKFQHICEQIGIFPDAYDCRKFHLCSPPDGLPNGRPADHRAALCPRQYGYDPRIAQCSIILKNGQCDKKPVPECKKVGQSDALESSPNHYYVCLSRHGNLYPQIFICPHGWYFWDNYCQPELKKPVEGIMNNINENNKDSQAHDTLAPTEKVSYKVDSFFSTEKTATNPVDTFLADKFDLTNYETTDDDAQNTNNEFANSFETDFW</sequence>
<proteinExistence type="predicted"/>
<dbReference type="InterPro" id="IPR036508">
    <property type="entry name" value="Chitin-bd_dom_sf"/>
</dbReference>
<reference evidence="3" key="1">
    <citation type="submission" date="2022-03" db="EMBL/GenBank/DDBJ databases">
        <authorList>
            <person name="Tunstrom K."/>
        </authorList>
    </citation>
    <scope>NUCLEOTIDE SEQUENCE</scope>
</reference>
<evidence type="ECO:0000313" key="3">
    <source>
        <dbReference type="EMBL" id="CAH2106779.1"/>
    </source>
</evidence>
<dbReference type="SUPFAM" id="SSF57625">
    <property type="entry name" value="Invertebrate chitin-binding proteins"/>
    <property type="match status" value="1"/>
</dbReference>
<dbReference type="Pfam" id="PF01607">
    <property type="entry name" value="CBM_14"/>
    <property type="match status" value="1"/>
</dbReference>
<evidence type="ECO:0000259" key="2">
    <source>
        <dbReference type="Pfam" id="PF01607"/>
    </source>
</evidence>
<name>A0AAU9V5Z5_EUPED</name>
<feature type="domain" description="Chitin-binding type-2" evidence="2">
    <location>
        <begin position="115"/>
        <end position="167"/>
    </location>
</feature>
<protein>
    <recommendedName>
        <fullName evidence="2">Chitin-binding type-2 domain-containing protein</fullName>
    </recommendedName>
</protein>
<dbReference type="InterPro" id="IPR002557">
    <property type="entry name" value="Chitin-bd_dom"/>
</dbReference>
<keyword evidence="4" id="KW-1185">Reference proteome</keyword>
<accession>A0AAU9V5Z5</accession>
<organism evidence="3 4">
    <name type="scientific">Euphydryas editha</name>
    <name type="common">Edith's checkerspot</name>
    <dbReference type="NCBI Taxonomy" id="104508"/>
    <lineage>
        <taxon>Eukaryota</taxon>
        <taxon>Metazoa</taxon>
        <taxon>Ecdysozoa</taxon>
        <taxon>Arthropoda</taxon>
        <taxon>Hexapoda</taxon>
        <taxon>Insecta</taxon>
        <taxon>Pterygota</taxon>
        <taxon>Neoptera</taxon>
        <taxon>Endopterygota</taxon>
        <taxon>Lepidoptera</taxon>
        <taxon>Glossata</taxon>
        <taxon>Ditrysia</taxon>
        <taxon>Papilionoidea</taxon>
        <taxon>Nymphalidae</taxon>
        <taxon>Nymphalinae</taxon>
        <taxon>Euphydryas</taxon>
    </lineage>
</organism>
<feature type="chain" id="PRO_5043549742" description="Chitin-binding type-2 domain-containing protein" evidence="1">
    <location>
        <begin position="19"/>
        <end position="314"/>
    </location>
</feature>
<dbReference type="Gene3D" id="2.170.140.10">
    <property type="entry name" value="Chitin binding domain"/>
    <property type="match status" value="1"/>
</dbReference>